<comment type="caution">
    <text evidence="2">The sequence shown here is derived from an EMBL/GenBank/DDBJ whole genome shotgun (WGS) entry which is preliminary data.</text>
</comment>
<gene>
    <name evidence="2" type="ORF">GCM10010971_41190</name>
</gene>
<evidence type="ECO:0000256" key="1">
    <source>
        <dbReference type="SAM" id="MobiDB-lite"/>
    </source>
</evidence>
<evidence type="ECO:0008006" key="4">
    <source>
        <dbReference type="Google" id="ProtNLM"/>
    </source>
</evidence>
<feature type="region of interest" description="Disordered" evidence="1">
    <location>
        <begin position="64"/>
        <end position="107"/>
    </location>
</feature>
<feature type="compositionally biased region" description="Polar residues" evidence="1">
    <location>
        <begin position="20"/>
        <end position="30"/>
    </location>
</feature>
<evidence type="ECO:0000313" key="3">
    <source>
        <dbReference type="Proteomes" id="UP000621859"/>
    </source>
</evidence>
<dbReference type="Proteomes" id="UP000621859">
    <property type="component" value="Unassembled WGS sequence"/>
</dbReference>
<dbReference type="RefSeq" id="WP_188698731.1">
    <property type="nucleotide sequence ID" value="NZ_BMLY01000013.1"/>
</dbReference>
<proteinExistence type="predicted"/>
<name>A0ABQ2PS49_9NEIS</name>
<feature type="region of interest" description="Disordered" evidence="1">
    <location>
        <begin position="234"/>
        <end position="283"/>
    </location>
</feature>
<keyword evidence="3" id="KW-1185">Reference proteome</keyword>
<sequence length="283" mass="29425">MSISATTSQTNQATQQSSNKSSDVTSSASQIIEMPDSSLTATPMDLQVPQDSVTFEYSQTTLSLTYTDPRKAQSQTASTTSEGSSDGTGSSTDATDGTSTTSTPTDLASMIDQSNQKVQQFIDMLGNMLKQQGLTWSKVVSGEQKLSADPKTIDAAKQAVSPDGEFGIKNTAERILNFAKAAAGNDPAKLSQLKDAIQQGFDSAAQFFGGKLPDISNQTHDVIMNELDKWSQNGIPQGDVTLSDDDISAVTNPKNADGSSDTSASGSSTASTSTTGGTISTSA</sequence>
<feature type="compositionally biased region" description="Low complexity" evidence="1">
    <location>
        <begin position="256"/>
        <end position="283"/>
    </location>
</feature>
<dbReference type="EMBL" id="BMLY01000013">
    <property type="protein sequence ID" value="GGP28300.1"/>
    <property type="molecule type" value="Genomic_DNA"/>
</dbReference>
<reference evidence="3" key="1">
    <citation type="journal article" date="2019" name="Int. J. Syst. Evol. Microbiol.">
        <title>The Global Catalogue of Microorganisms (GCM) 10K type strain sequencing project: providing services to taxonomists for standard genome sequencing and annotation.</title>
        <authorList>
            <consortium name="The Broad Institute Genomics Platform"/>
            <consortium name="The Broad Institute Genome Sequencing Center for Infectious Disease"/>
            <person name="Wu L."/>
            <person name="Ma J."/>
        </authorList>
    </citation>
    <scope>NUCLEOTIDE SEQUENCE [LARGE SCALE GENOMIC DNA]</scope>
    <source>
        <strain evidence="3">CGMCC 1.8860</strain>
    </source>
</reference>
<protein>
    <recommendedName>
        <fullName evidence="4">DUF5610 domain-containing protein</fullName>
    </recommendedName>
</protein>
<accession>A0ABQ2PS49</accession>
<feature type="compositionally biased region" description="Low complexity" evidence="1">
    <location>
        <begin position="76"/>
        <end position="107"/>
    </location>
</feature>
<feature type="compositionally biased region" description="Low complexity" evidence="1">
    <location>
        <begin position="1"/>
        <end position="19"/>
    </location>
</feature>
<feature type="region of interest" description="Disordered" evidence="1">
    <location>
        <begin position="1"/>
        <end position="45"/>
    </location>
</feature>
<organism evidence="2 3">
    <name type="scientific">Silvimonas amylolytica</name>
    <dbReference type="NCBI Taxonomy" id="449663"/>
    <lineage>
        <taxon>Bacteria</taxon>
        <taxon>Pseudomonadati</taxon>
        <taxon>Pseudomonadota</taxon>
        <taxon>Betaproteobacteria</taxon>
        <taxon>Neisseriales</taxon>
        <taxon>Chitinibacteraceae</taxon>
        <taxon>Silvimonas</taxon>
    </lineage>
</organism>
<evidence type="ECO:0000313" key="2">
    <source>
        <dbReference type="EMBL" id="GGP28300.1"/>
    </source>
</evidence>